<dbReference type="InterPro" id="IPR029058">
    <property type="entry name" value="AB_hydrolase_fold"/>
</dbReference>
<keyword evidence="3" id="KW-1185">Reference proteome</keyword>
<proteinExistence type="predicted"/>
<dbReference type="Pfam" id="PF02862">
    <property type="entry name" value="DDHD"/>
    <property type="match status" value="1"/>
</dbReference>
<evidence type="ECO:0000313" key="3">
    <source>
        <dbReference type="Proteomes" id="UP000094236"/>
    </source>
</evidence>
<dbReference type="InterPro" id="IPR058055">
    <property type="entry name" value="PA-PLA1"/>
</dbReference>
<dbReference type="InterPro" id="IPR004177">
    <property type="entry name" value="DDHD_dom"/>
</dbReference>
<dbReference type="PANTHER" id="PTHR23509:SF10">
    <property type="entry name" value="LD21067P"/>
    <property type="match status" value="1"/>
</dbReference>
<dbReference type="AlphaFoldDB" id="A0A1E4TS17"/>
<name>A0A1E4TS17_PACTA</name>
<dbReference type="GO" id="GO:0004620">
    <property type="term" value="F:phospholipase activity"/>
    <property type="evidence" value="ECO:0007669"/>
    <property type="project" value="TreeGrafter"/>
</dbReference>
<dbReference type="STRING" id="669874.A0A1E4TS17"/>
<dbReference type="EMBL" id="KV454015">
    <property type="protein sequence ID" value="ODV94527.1"/>
    <property type="molecule type" value="Genomic_DNA"/>
</dbReference>
<evidence type="ECO:0000313" key="2">
    <source>
        <dbReference type="EMBL" id="ODV94527.1"/>
    </source>
</evidence>
<dbReference type="OrthoDB" id="69269at2759"/>
<dbReference type="PROSITE" id="PS51043">
    <property type="entry name" value="DDHD"/>
    <property type="match status" value="1"/>
</dbReference>
<dbReference type="InterPro" id="IPR055555">
    <property type="entry name" value="PA-PLA1_DUF7131"/>
</dbReference>
<dbReference type="Proteomes" id="UP000094236">
    <property type="component" value="Unassembled WGS sequence"/>
</dbReference>
<dbReference type="GO" id="GO:0005737">
    <property type="term" value="C:cytoplasm"/>
    <property type="evidence" value="ECO:0007669"/>
    <property type="project" value="TreeGrafter"/>
</dbReference>
<sequence>MLKASKFYTNFRSCVASISSETIHFSHNLVRNQVKLSRICFYRGIAFSKKRSNNGWYISNNTGIRNVSCGCVKEKITDDGLVFGGGGKTVNVRWFYATDIPNSKPFLQFYERKEDPKKFLPFSSEDSKILEEQYQKYLTFKKNGNVKSSDLIPGFPLNLVPVNEDRLFECDLNLLEMKPIYWEGNSYEIRRGLWFNKDGVPVSKELSNELEQGYQDLVINTNIIEKNFKDIEKISKKIVLKSKEDKRKDLKMVVYGKDNTAYIIPDHSFARFQASYLTKAPPAALLGVEKFTRGYQKDKAKENESERQTNDDSLLNNYQQEILNVLKLEVKPKNDDALKKVIPNELENDYKNKSSNENSRQIDHLVICVHGIGQILGTKFESINFIHSINVLRKTMKTIFKESEELQKIAYPNVEFTKTSPNYDPKLIKNIKENCKVQVLPILWRNKIDFDKSVKDHVSKLPTLSEITIDTVRPLRNILGDILLDVLLYYEPRYLNMILDEVTTQINDVYATYLKKNPGFEGKVSFVGHSLGSAILFDILARQPDHVNLHSDKDKILNFEVENFFAVGSPIGVFKLLKHCNIGPRELNPFNGESDVKSLASPKVKNFYNVFHPCDPVGYRIEPLIDREFANYKPAIIPFASKNIDSQLKDLSEYGDQLTSKVLQNLNSVISNIALLKSKAESDAKNNNSETAQNSLVSPRALQIMTKCNYSGRVDYSLPEGIFDISLFSAIGSHVSYFEEPNISGFLLNQLLTKKESVKDKSVTLLNTNSDDETLRKLKF</sequence>
<reference evidence="3" key="1">
    <citation type="submission" date="2016-05" db="EMBL/GenBank/DDBJ databases">
        <title>Comparative genomics of biotechnologically important yeasts.</title>
        <authorList>
            <consortium name="DOE Joint Genome Institute"/>
            <person name="Riley R."/>
            <person name="Haridas S."/>
            <person name="Wolfe K.H."/>
            <person name="Lopes M.R."/>
            <person name="Hittinger C.T."/>
            <person name="Goker M."/>
            <person name="Salamov A."/>
            <person name="Wisecaver J."/>
            <person name="Long T.M."/>
            <person name="Aerts A.L."/>
            <person name="Barry K."/>
            <person name="Choi C."/>
            <person name="Clum A."/>
            <person name="Coughlan A.Y."/>
            <person name="Deshpande S."/>
            <person name="Douglass A.P."/>
            <person name="Hanson S.J."/>
            <person name="Klenk H.-P."/>
            <person name="Labutti K."/>
            <person name="Lapidus A."/>
            <person name="Lindquist E."/>
            <person name="Lipzen A."/>
            <person name="Meier-Kolthoff J.P."/>
            <person name="Ohm R.A."/>
            <person name="Otillar R.P."/>
            <person name="Pangilinan J."/>
            <person name="Peng Y."/>
            <person name="Rokas A."/>
            <person name="Rosa C.A."/>
            <person name="Scheuner C."/>
            <person name="Sibirny A.A."/>
            <person name="Slot J.C."/>
            <person name="Stielow J.B."/>
            <person name="Sun H."/>
            <person name="Kurtzman C.P."/>
            <person name="Blackwell M."/>
            <person name="Grigoriev I.V."/>
            <person name="Jeffries T.W."/>
        </authorList>
    </citation>
    <scope>NUCLEOTIDE SEQUENCE [LARGE SCALE GENOMIC DNA]</scope>
    <source>
        <strain evidence="3">NRRL Y-2460</strain>
    </source>
</reference>
<dbReference type="SMART" id="SM01127">
    <property type="entry name" value="DDHD"/>
    <property type="match status" value="1"/>
</dbReference>
<dbReference type="InterPro" id="IPR057826">
    <property type="entry name" value="WWE_C20G8.02"/>
</dbReference>
<organism evidence="2 3">
    <name type="scientific">Pachysolen tannophilus NRRL Y-2460</name>
    <dbReference type="NCBI Taxonomy" id="669874"/>
    <lineage>
        <taxon>Eukaryota</taxon>
        <taxon>Fungi</taxon>
        <taxon>Dikarya</taxon>
        <taxon>Ascomycota</taxon>
        <taxon>Saccharomycotina</taxon>
        <taxon>Pichiomycetes</taxon>
        <taxon>Pachysolenaceae</taxon>
        <taxon>Pachysolen</taxon>
    </lineage>
</organism>
<accession>A0A1E4TS17</accession>
<dbReference type="SUPFAM" id="SSF53474">
    <property type="entry name" value="alpha/beta-Hydrolases"/>
    <property type="match status" value="1"/>
</dbReference>
<feature type="domain" description="DDHD" evidence="1">
    <location>
        <begin position="557"/>
        <end position="753"/>
    </location>
</feature>
<dbReference type="PANTHER" id="PTHR23509">
    <property type="entry name" value="PA-PL1 PHOSPHOLIPASE FAMILY"/>
    <property type="match status" value="1"/>
</dbReference>
<dbReference type="GO" id="GO:0046872">
    <property type="term" value="F:metal ion binding"/>
    <property type="evidence" value="ECO:0007669"/>
    <property type="project" value="InterPro"/>
</dbReference>
<gene>
    <name evidence="2" type="ORF">PACTADRAFT_3413</name>
</gene>
<dbReference type="Pfam" id="PF23463">
    <property type="entry name" value="WWE_2"/>
    <property type="match status" value="1"/>
</dbReference>
<protein>
    <recommendedName>
        <fullName evidence="1">DDHD domain-containing protein</fullName>
    </recommendedName>
</protein>
<dbReference type="Pfam" id="PF23465">
    <property type="entry name" value="DUF7131"/>
    <property type="match status" value="1"/>
</dbReference>
<evidence type="ECO:0000259" key="1">
    <source>
        <dbReference type="PROSITE" id="PS51043"/>
    </source>
</evidence>